<dbReference type="PROSITE" id="PS00571">
    <property type="entry name" value="AMIDASES"/>
    <property type="match status" value="1"/>
</dbReference>
<evidence type="ECO:0000313" key="2">
    <source>
        <dbReference type="EMBL" id="KGA21607.1"/>
    </source>
</evidence>
<dbReference type="InterPro" id="IPR000120">
    <property type="entry name" value="Amidase"/>
</dbReference>
<accession>A0A094QDV2</accession>
<dbReference type="Pfam" id="PF01425">
    <property type="entry name" value="Amidase"/>
    <property type="match status" value="1"/>
</dbReference>
<feature type="domain" description="Amidase" evidence="1">
    <location>
        <begin position="44"/>
        <end position="423"/>
    </location>
</feature>
<proteinExistence type="predicted"/>
<dbReference type="InterPro" id="IPR023631">
    <property type="entry name" value="Amidase_dom"/>
</dbReference>
<organism evidence="2">
    <name type="scientific">freshwater metagenome</name>
    <dbReference type="NCBI Taxonomy" id="449393"/>
    <lineage>
        <taxon>unclassified sequences</taxon>
        <taxon>metagenomes</taxon>
        <taxon>ecological metagenomes</taxon>
    </lineage>
</organism>
<sequence>MTRLTIDQARANFASGHQEYSASVREAARNDKHGIFWFVSDVEGERTGPLAGIPFGVKDNVAVADMPMTCGTPAFRGYVPAAEGAMIASVRAAGADCVGKVGLHELGFGTTSNNGMMGPVRNPNDPTRVPGGSSGGSAAAVAAGLLAFAIGNDTGGSMRIPGAYCGVVGMRPTTDRYPLGGAIVLSNSRDTCGVFANSVADVALVDGIITGQTDMPSIDISELRLGVPRKDFWEKLQPEVAAACEAALARLAAAGATLIDTEVTINGVGVHELAEKGAFPMVAYETLVNMPTFIAGLPEPFHSLTVAEVADQAASPDVHGILQHMVSEPIPRDVYEQTVQMRHDMLKAYADALTRDNLHALVYPTVPMVAPEIGQATVVLDGEEWPVFQASIRNTDPGSMAGQPAISVPVPVPAGALPVGLGIECAVDADRLMLGVAAAIEAALAN</sequence>
<dbReference type="PANTHER" id="PTHR11895">
    <property type="entry name" value="TRANSAMIDASE"/>
    <property type="match status" value="1"/>
</dbReference>
<dbReference type="AlphaFoldDB" id="A0A094QDV2"/>
<dbReference type="InterPro" id="IPR036928">
    <property type="entry name" value="AS_sf"/>
</dbReference>
<dbReference type="PANTHER" id="PTHR11895:SF151">
    <property type="entry name" value="GLUTAMYL-TRNA(GLN) AMIDOTRANSFERASE SUBUNIT A"/>
    <property type="match status" value="1"/>
</dbReference>
<gene>
    <name evidence="2" type="ORF">GM51_0935</name>
</gene>
<dbReference type="Gene3D" id="3.90.1300.10">
    <property type="entry name" value="Amidase signature (AS) domain"/>
    <property type="match status" value="1"/>
</dbReference>
<dbReference type="GO" id="GO:0003824">
    <property type="term" value="F:catalytic activity"/>
    <property type="evidence" value="ECO:0007669"/>
    <property type="project" value="InterPro"/>
</dbReference>
<protein>
    <recommendedName>
        <fullName evidence="1">Amidase domain-containing protein</fullName>
    </recommendedName>
</protein>
<reference evidence="2" key="1">
    <citation type="submission" date="2014-06" db="EMBL/GenBank/DDBJ databases">
        <title>Key roles for freshwater Actinobacteria revealed by deep metagenomic sequencing.</title>
        <authorList>
            <person name="Ghai R."/>
            <person name="Mizuno C.M."/>
            <person name="Picazo A."/>
            <person name="Camacho A."/>
            <person name="Rodriguez-Valera F."/>
        </authorList>
    </citation>
    <scope>NUCLEOTIDE SEQUENCE</scope>
</reference>
<dbReference type="SUPFAM" id="SSF75304">
    <property type="entry name" value="Amidase signature (AS) enzymes"/>
    <property type="match status" value="1"/>
</dbReference>
<evidence type="ECO:0000259" key="1">
    <source>
        <dbReference type="Pfam" id="PF01425"/>
    </source>
</evidence>
<dbReference type="EMBL" id="JNSL01000003">
    <property type="protein sequence ID" value="KGA21607.1"/>
    <property type="molecule type" value="Genomic_DNA"/>
</dbReference>
<comment type="caution">
    <text evidence="2">The sequence shown here is derived from an EMBL/GenBank/DDBJ whole genome shotgun (WGS) entry which is preliminary data.</text>
</comment>
<name>A0A094QDV2_9ZZZZ</name>
<dbReference type="InterPro" id="IPR020556">
    <property type="entry name" value="Amidase_CS"/>
</dbReference>